<dbReference type="OrthoDB" id="9182156at2"/>
<sequence>MTKNAASNDVQTEIVFPRHSNVERITGLSRSLIYAKIQVCKRQRPISSSSRVVRSIEAEVLAWMKAMIATHTSIAQGNQSTI</sequence>
<dbReference type="InterPro" id="IPR010260">
    <property type="entry name" value="AlpA"/>
</dbReference>
<name>A0A5E4YPY4_9BURK</name>
<dbReference type="Proteomes" id="UP000337189">
    <property type="component" value="Unassembled WGS sequence"/>
</dbReference>
<dbReference type="EMBL" id="CABPSJ010000008">
    <property type="protein sequence ID" value="VVE50889.1"/>
    <property type="molecule type" value="Genomic_DNA"/>
</dbReference>
<protein>
    <recommendedName>
        <fullName evidence="3">AlpA family phage regulatory protein</fullName>
    </recommendedName>
</protein>
<evidence type="ECO:0000313" key="1">
    <source>
        <dbReference type="EMBL" id="VVE50889.1"/>
    </source>
</evidence>
<organism evidence="1 2">
    <name type="scientific">Pandoraea communis</name>
    <dbReference type="NCBI Taxonomy" id="2508297"/>
    <lineage>
        <taxon>Bacteria</taxon>
        <taxon>Pseudomonadati</taxon>
        <taxon>Pseudomonadota</taxon>
        <taxon>Betaproteobacteria</taxon>
        <taxon>Burkholderiales</taxon>
        <taxon>Burkholderiaceae</taxon>
        <taxon>Pandoraea</taxon>
    </lineage>
</organism>
<proteinExistence type="predicted"/>
<gene>
    <name evidence="1" type="ORF">PCO31110_04740</name>
</gene>
<evidence type="ECO:0000313" key="2">
    <source>
        <dbReference type="Proteomes" id="UP000337189"/>
    </source>
</evidence>
<accession>A0A5E4YPY4</accession>
<evidence type="ECO:0008006" key="3">
    <source>
        <dbReference type="Google" id="ProtNLM"/>
    </source>
</evidence>
<dbReference type="RefSeq" id="WP_150691573.1">
    <property type="nucleotide sequence ID" value="NZ_CABPSJ010000008.1"/>
</dbReference>
<dbReference type="AlphaFoldDB" id="A0A5E4YPY4"/>
<reference evidence="1 2" key="1">
    <citation type="submission" date="2019-08" db="EMBL/GenBank/DDBJ databases">
        <authorList>
            <person name="Peeters C."/>
        </authorList>
    </citation>
    <scope>NUCLEOTIDE SEQUENCE [LARGE SCALE GENOMIC DNA]</scope>
    <source>
        <strain evidence="1 2">LMG 31110</strain>
    </source>
</reference>
<dbReference type="Pfam" id="PF05930">
    <property type="entry name" value="Phage_AlpA"/>
    <property type="match status" value="1"/>
</dbReference>